<dbReference type="STRING" id="634771.SAMN04488128_101411"/>
<organism evidence="4 5">
    <name type="scientific">Chitinophaga eiseniae</name>
    <dbReference type="NCBI Taxonomy" id="634771"/>
    <lineage>
        <taxon>Bacteria</taxon>
        <taxon>Pseudomonadati</taxon>
        <taxon>Bacteroidota</taxon>
        <taxon>Chitinophagia</taxon>
        <taxon>Chitinophagales</taxon>
        <taxon>Chitinophagaceae</taxon>
        <taxon>Chitinophaga</taxon>
    </lineage>
</organism>
<evidence type="ECO:0000313" key="4">
    <source>
        <dbReference type="EMBL" id="SJZ48209.1"/>
    </source>
</evidence>
<feature type="transmembrane region" description="Helical" evidence="1">
    <location>
        <begin position="89"/>
        <end position="107"/>
    </location>
</feature>
<dbReference type="InterPro" id="IPR032508">
    <property type="entry name" value="FecR_C"/>
</dbReference>
<gene>
    <name evidence="4" type="ORF">SAMN04488128_101411</name>
</gene>
<evidence type="ECO:0000259" key="3">
    <source>
        <dbReference type="Pfam" id="PF16344"/>
    </source>
</evidence>
<keyword evidence="1" id="KW-0812">Transmembrane</keyword>
<sequence length="389" mass="43199">MQMDNNRLKYLLSQYTTRTATSAELEELRIFLGSDDQDAQLEWMIEEAWVQSAETETKVFGNRSDAMLAHILSAKTITRPLAKTFYRSYRAAAAILLLVLAGATILWTRQRKKPAPVATAQHKVFLPGSDKAILTLASGKTIELDSNMNGQIAQQGHVSLQTKAGQLVYKPQAAPSETAVSWNTLRTPKGGQYSLVLPDGSRVWLNAASSLQYPTTFAGPIRQVSLSGEAYFEIQPNAAQPFFVNTGETAVAVLGTSFNIMAYNNENSIRTTLLQGSIKVSRQMAHHLLKPGQQSLINENGTMEVIDHADTDLAVAWKNGLISFRSADIRTIMRQVERWYNIEVVFKGDVPTRTFTGDIPRTADLSALLRLLEISKIHFKLEEEKLIVM</sequence>
<dbReference type="Pfam" id="PF16344">
    <property type="entry name" value="FecR_C"/>
    <property type="match status" value="1"/>
</dbReference>
<keyword evidence="1" id="KW-0472">Membrane</keyword>
<reference evidence="5" key="1">
    <citation type="submission" date="2017-02" db="EMBL/GenBank/DDBJ databases">
        <authorList>
            <person name="Varghese N."/>
            <person name="Submissions S."/>
        </authorList>
    </citation>
    <scope>NUCLEOTIDE SEQUENCE [LARGE SCALE GENOMIC DNA]</scope>
    <source>
        <strain evidence="5">DSM 22224</strain>
    </source>
</reference>
<evidence type="ECO:0008006" key="6">
    <source>
        <dbReference type="Google" id="ProtNLM"/>
    </source>
</evidence>
<protein>
    <recommendedName>
        <fullName evidence="6">FecR protein</fullName>
    </recommendedName>
</protein>
<evidence type="ECO:0000313" key="5">
    <source>
        <dbReference type="Proteomes" id="UP000190367"/>
    </source>
</evidence>
<keyword evidence="1" id="KW-1133">Transmembrane helix</keyword>
<dbReference type="AlphaFoldDB" id="A0A1T4L0I2"/>
<dbReference type="Gene3D" id="3.55.50.30">
    <property type="match status" value="1"/>
</dbReference>
<feature type="domain" description="FecR protein" evidence="2">
    <location>
        <begin position="184"/>
        <end position="279"/>
    </location>
</feature>
<dbReference type="EMBL" id="FUWZ01000001">
    <property type="protein sequence ID" value="SJZ48209.1"/>
    <property type="molecule type" value="Genomic_DNA"/>
</dbReference>
<dbReference type="Gene3D" id="2.60.120.1440">
    <property type="match status" value="1"/>
</dbReference>
<evidence type="ECO:0000256" key="1">
    <source>
        <dbReference type="SAM" id="Phobius"/>
    </source>
</evidence>
<name>A0A1T4L0I2_9BACT</name>
<proteinExistence type="predicted"/>
<dbReference type="InterPro" id="IPR006860">
    <property type="entry name" value="FecR"/>
</dbReference>
<accession>A0A1T4L0I2</accession>
<dbReference type="PANTHER" id="PTHR30273:SF2">
    <property type="entry name" value="PROTEIN FECR"/>
    <property type="match status" value="1"/>
</dbReference>
<dbReference type="InterPro" id="IPR012373">
    <property type="entry name" value="Ferrdict_sens_TM"/>
</dbReference>
<dbReference type="Pfam" id="PF04773">
    <property type="entry name" value="FecR"/>
    <property type="match status" value="1"/>
</dbReference>
<keyword evidence="5" id="KW-1185">Reference proteome</keyword>
<dbReference type="Proteomes" id="UP000190367">
    <property type="component" value="Unassembled WGS sequence"/>
</dbReference>
<dbReference type="GO" id="GO:0016989">
    <property type="term" value="F:sigma factor antagonist activity"/>
    <property type="evidence" value="ECO:0007669"/>
    <property type="project" value="TreeGrafter"/>
</dbReference>
<evidence type="ECO:0000259" key="2">
    <source>
        <dbReference type="Pfam" id="PF04773"/>
    </source>
</evidence>
<feature type="domain" description="Protein FecR C-terminal" evidence="3">
    <location>
        <begin position="322"/>
        <end position="388"/>
    </location>
</feature>
<dbReference type="PANTHER" id="PTHR30273">
    <property type="entry name" value="PERIPLASMIC SIGNAL SENSOR AND SIGMA FACTOR ACTIVATOR FECR-RELATED"/>
    <property type="match status" value="1"/>
</dbReference>